<dbReference type="SMART" id="SM00448">
    <property type="entry name" value="REC"/>
    <property type="match status" value="1"/>
</dbReference>
<dbReference type="Pfam" id="PF00072">
    <property type="entry name" value="Response_reg"/>
    <property type="match status" value="1"/>
</dbReference>
<reference evidence="8" key="1">
    <citation type="journal article" date="2020" name="mSystems">
        <title>Genome- and Community-Level Interaction Insights into Carbon Utilization and Element Cycling Functions of Hydrothermarchaeota in Hydrothermal Sediment.</title>
        <authorList>
            <person name="Zhou Z."/>
            <person name="Liu Y."/>
            <person name="Xu W."/>
            <person name="Pan J."/>
            <person name="Luo Z.H."/>
            <person name="Li M."/>
        </authorList>
    </citation>
    <scope>NUCLEOTIDE SEQUENCE [LARGE SCALE GENOMIC DNA]</scope>
    <source>
        <strain evidence="8">SpSt-81</strain>
    </source>
</reference>
<feature type="transmembrane region" description="Helical" evidence="5">
    <location>
        <begin position="6"/>
        <end position="23"/>
    </location>
</feature>
<dbReference type="InterPro" id="IPR003661">
    <property type="entry name" value="HisK_dim/P_dom"/>
</dbReference>
<protein>
    <recommendedName>
        <fullName evidence="2">histidine kinase</fullName>
        <ecNumber evidence="2">2.7.13.3</ecNumber>
    </recommendedName>
</protein>
<dbReference type="PROSITE" id="PS50110">
    <property type="entry name" value="RESPONSE_REGULATORY"/>
    <property type="match status" value="1"/>
</dbReference>
<dbReference type="Pfam" id="PF00512">
    <property type="entry name" value="HisKA"/>
    <property type="match status" value="1"/>
</dbReference>
<dbReference type="Pfam" id="PF17159">
    <property type="entry name" value="MASE3"/>
    <property type="match status" value="1"/>
</dbReference>
<feature type="transmembrane region" description="Helical" evidence="5">
    <location>
        <begin position="177"/>
        <end position="199"/>
    </location>
</feature>
<dbReference type="InterPro" id="IPR003594">
    <property type="entry name" value="HATPase_dom"/>
</dbReference>
<name>A0A7C3RWH5_DICTH</name>
<dbReference type="EMBL" id="DTIN01000015">
    <property type="protein sequence ID" value="HFX13565.1"/>
    <property type="molecule type" value="Genomic_DNA"/>
</dbReference>
<dbReference type="GO" id="GO:0000155">
    <property type="term" value="F:phosphorelay sensor kinase activity"/>
    <property type="evidence" value="ECO:0007669"/>
    <property type="project" value="InterPro"/>
</dbReference>
<evidence type="ECO:0000313" key="8">
    <source>
        <dbReference type="EMBL" id="HFX13565.1"/>
    </source>
</evidence>
<dbReference type="InterPro" id="IPR011006">
    <property type="entry name" value="CheY-like_superfamily"/>
</dbReference>
<organism evidence="8">
    <name type="scientific">Dictyoglomus thermophilum</name>
    <dbReference type="NCBI Taxonomy" id="14"/>
    <lineage>
        <taxon>Bacteria</taxon>
        <taxon>Pseudomonadati</taxon>
        <taxon>Dictyoglomota</taxon>
        <taxon>Dictyoglomia</taxon>
        <taxon>Dictyoglomales</taxon>
        <taxon>Dictyoglomaceae</taxon>
        <taxon>Dictyoglomus</taxon>
    </lineage>
</organism>
<dbReference type="SUPFAM" id="SSF47384">
    <property type="entry name" value="Homodimeric domain of signal transducing histidine kinase"/>
    <property type="match status" value="1"/>
</dbReference>
<dbReference type="Gene3D" id="1.10.287.130">
    <property type="match status" value="1"/>
</dbReference>
<feature type="domain" description="Response regulatory" evidence="7">
    <location>
        <begin position="583"/>
        <end position="689"/>
    </location>
</feature>
<dbReference type="CDD" id="cd00082">
    <property type="entry name" value="HisKA"/>
    <property type="match status" value="1"/>
</dbReference>
<dbReference type="Pfam" id="PF02518">
    <property type="entry name" value="HATPase_c"/>
    <property type="match status" value="1"/>
</dbReference>
<gene>
    <name evidence="8" type="ORF">ENW00_05320</name>
</gene>
<evidence type="ECO:0000256" key="3">
    <source>
        <dbReference type="ARBA" id="ARBA00022553"/>
    </source>
</evidence>
<keyword evidence="5" id="KW-0472">Membrane</keyword>
<feature type="transmembrane region" description="Helical" evidence="5">
    <location>
        <begin position="30"/>
        <end position="53"/>
    </location>
</feature>
<dbReference type="InterPro" id="IPR005467">
    <property type="entry name" value="His_kinase_dom"/>
</dbReference>
<feature type="transmembrane region" description="Helical" evidence="5">
    <location>
        <begin position="96"/>
        <end position="114"/>
    </location>
</feature>
<dbReference type="SUPFAM" id="SSF52172">
    <property type="entry name" value="CheY-like"/>
    <property type="match status" value="1"/>
</dbReference>
<dbReference type="PRINTS" id="PR00344">
    <property type="entry name" value="BCTRLSENSOR"/>
</dbReference>
<keyword evidence="3" id="KW-0597">Phosphoprotein</keyword>
<evidence type="ECO:0000256" key="1">
    <source>
        <dbReference type="ARBA" id="ARBA00000085"/>
    </source>
</evidence>
<dbReference type="Gene3D" id="3.30.565.10">
    <property type="entry name" value="Histidine kinase-like ATPase, C-terminal domain"/>
    <property type="match status" value="1"/>
</dbReference>
<dbReference type="InterPro" id="IPR004358">
    <property type="entry name" value="Sig_transdc_His_kin-like_C"/>
</dbReference>
<dbReference type="EC" id="2.7.13.3" evidence="2"/>
<keyword evidence="5" id="KW-0812">Transmembrane</keyword>
<dbReference type="PANTHER" id="PTHR43547">
    <property type="entry name" value="TWO-COMPONENT HISTIDINE KINASE"/>
    <property type="match status" value="1"/>
</dbReference>
<proteinExistence type="predicted"/>
<dbReference type="SMART" id="SM00387">
    <property type="entry name" value="HATPase_c"/>
    <property type="match status" value="1"/>
</dbReference>
<feature type="transmembrane region" description="Helical" evidence="5">
    <location>
        <begin position="65"/>
        <end position="84"/>
    </location>
</feature>
<sequence length="777" mass="89881">MVWENTVIFSYYVIFILFSILPKKIKDSSIIFFGFLVLGTAILEGIHAMLYPGFYQLSLGLAVEYWIYARGLFAIGSFITVYLLNKKETPWFFKKALYSPLILSILLIILSLYIPDKIFYVEGKTTFLKSFLEILYACILFISSYLSRHVKPLPLGLFFAGLSNLTFTSYGENVFTNQFVVGHAFLVSSAVILVLGAMIEKVFIPFREMENLVCKYGGEIEDLYKKIINNESLFQKINKIQQLLIESNSIDELLKKLREMPKILDLSSQEDFVIFNKNKLIYKTKEELPEDINFYKNWNNIGILDTSIFYNGLEETNIETLRNILFNLKSRLQELILKKELNYSLEKIKQLDEYRVNFMRAISHELKTPLNVIYGNLQLMESGIYGDISHLEKPIEAIKTGVSRSKELIDNLIDLSRVETGRISVKSELIYFENLYQIIDNYRNLAKEKGLEFSFDFIGDSPFSSDYQILITIISNLLSNAVKYTEKGEIKGRLEVIKNKIIIEVKDTGKGIPSENIPRIFEPFFGERTLESSGLGLTIVKKFVELLKGSIHVESEVDKGSIFRVEMPRLIRPTSFEQKEHVQVLIIDQDKETRNLLKKTLKDFSIIEAENGEEGYIKALEHTPDVVITTLGLPDISGEELVKRLKEEPILKNTKFVFYTGARRRDLEEYFIEKGTDIREVVEKIKIIVGNKILLIYSENTKEYISLAERILGKLNKEYVLREFYNLTINDLSFYDTFLILLTEEEFLSSEIILGNIDKLSGKRNIIFYVIRRNNKL</sequence>
<evidence type="ECO:0000259" key="7">
    <source>
        <dbReference type="PROSITE" id="PS50110"/>
    </source>
</evidence>
<comment type="caution">
    <text evidence="4">Lacks conserved residue(s) required for the propagation of feature annotation.</text>
</comment>
<evidence type="ECO:0000256" key="2">
    <source>
        <dbReference type="ARBA" id="ARBA00012438"/>
    </source>
</evidence>
<comment type="caution">
    <text evidence="8">The sequence shown here is derived from an EMBL/GenBank/DDBJ whole genome shotgun (WGS) entry which is preliminary data.</text>
</comment>
<accession>A0A7C3RWH5</accession>
<comment type="catalytic activity">
    <reaction evidence="1">
        <text>ATP + protein L-histidine = ADP + protein N-phospho-L-histidine.</text>
        <dbReference type="EC" id="2.7.13.3"/>
    </reaction>
</comment>
<dbReference type="InterPro" id="IPR001789">
    <property type="entry name" value="Sig_transdc_resp-reg_receiver"/>
</dbReference>
<keyword evidence="5" id="KW-1133">Transmembrane helix</keyword>
<dbReference type="SMART" id="SM00388">
    <property type="entry name" value="HisKA"/>
    <property type="match status" value="1"/>
</dbReference>
<feature type="transmembrane region" description="Helical" evidence="5">
    <location>
        <begin position="126"/>
        <end position="146"/>
    </location>
</feature>
<evidence type="ECO:0000259" key="6">
    <source>
        <dbReference type="PROSITE" id="PS50109"/>
    </source>
</evidence>
<dbReference type="Gene3D" id="3.40.50.2300">
    <property type="match status" value="1"/>
</dbReference>
<dbReference type="AlphaFoldDB" id="A0A7C3RWH5"/>
<dbReference type="PROSITE" id="PS50109">
    <property type="entry name" value="HIS_KIN"/>
    <property type="match status" value="1"/>
</dbReference>
<dbReference type="PANTHER" id="PTHR43547:SF2">
    <property type="entry name" value="HYBRID SIGNAL TRANSDUCTION HISTIDINE KINASE C"/>
    <property type="match status" value="1"/>
</dbReference>
<feature type="domain" description="Histidine kinase" evidence="6">
    <location>
        <begin position="361"/>
        <end position="571"/>
    </location>
</feature>
<dbReference type="InterPro" id="IPR036097">
    <property type="entry name" value="HisK_dim/P_sf"/>
</dbReference>
<evidence type="ECO:0000256" key="4">
    <source>
        <dbReference type="PROSITE-ProRule" id="PRU00169"/>
    </source>
</evidence>
<evidence type="ECO:0000256" key="5">
    <source>
        <dbReference type="SAM" id="Phobius"/>
    </source>
</evidence>
<dbReference type="InterPro" id="IPR033425">
    <property type="entry name" value="MASE3"/>
</dbReference>
<dbReference type="InterPro" id="IPR036890">
    <property type="entry name" value="HATPase_C_sf"/>
</dbReference>
<dbReference type="SUPFAM" id="SSF55874">
    <property type="entry name" value="ATPase domain of HSP90 chaperone/DNA topoisomerase II/histidine kinase"/>
    <property type="match status" value="1"/>
</dbReference>